<dbReference type="AlphaFoldDB" id="A0A919JXP6"/>
<name>A0A919JXP6_9ACTN</name>
<feature type="transmembrane region" description="Helical" evidence="1">
    <location>
        <begin position="83"/>
        <end position="102"/>
    </location>
</feature>
<keyword evidence="1" id="KW-0472">Membrane</keyword>
<dbReference type="EMBL" id="BOMV01000028">
    <property type="protein sequence ID" value="GIE95425.1"/>
    <property type="molecule type" value="Genomic_DNA"/>
</dbReference>
<dbReference type="Proteomes" id="UP000636960">
    <property type="component" value="Unassembled WGS sequence"/>
</dbReference>
<keyword evidence="1" id="KW-0812">Transmembrane</keyword>
<gene>
    <name evidence="2" type="ORF">Ari01nite_28900</name>
</gene>
<sequence length="455" mass="49006">MPESAVRGRVLAVAYPGARFFPDRAAPMLRNLAVAGAAHVDQPLSTSGRRLLISPRCAYGSTEGLSVTAETSAYNPARFGSEMVRWVLPAVAAIALAIRMAFVNPDATLLNVLGWAVTAGIAVLAILLNRVGKAWVGRPVTVISVVVTVLLVVQAVVWPRPYNQDEPSLYFSGKIRVGVSGDIPGWNSFDARLIGWIMEHYGVEDWESIRLFQNQRDKALQNGRVDIVVSSYTANTLRAKSVDFAGPYYLDTAGVWGNAGKIREGAWFSPDAEKHNPTVCGVLGTTGNSSMASFLATQDPKAGGAIMATGVYQNTADCLRDMFDPNSEVVYAATDWSTLKAYNPDAEVVDANRTHPHIDRSTGALVGTDPGLAGWDSVDKPQYYGVAIRDGHPVTCRDLTTVVQEFVDQTSSLDRGYSEAYAQSIGPRLGPVATDWHRPNFDALNWGGSGSPICE</sequence>
<proteinExistence type="predicted"/>
<evidence type="ECO:0008006" key="4">
    <source>
        <dbReference type="Google" id="ProtNLM"/>
    </source>
</evidence>
<keyword evidence="1" id="KW-1133">Transmembrane helix</keyword>
<feature type="transmembrane region" description="Helical" evidence="1">
    <location>
        <begin position="140"/>
        <end position="158"/>
    </location>
</feature>
<dbReference type="Gene3D" id="3.40.190.10">
    <property type="entry name" value="Periplasmic binding protein-like II"/>
    <property type="match status" value="2"/>
</dbReference>
<evidence type="ECO:0000313" key="3">
    <source>
        <dbReference type="Proteomes" id="UP000636960"/>
    </source>
</evidence>
<dbReference type="SUPFAM" id="SSF53850">
    <property type="entry name" value="Periplasmic binding protein-like II"/>
    <property type="match status" value="1"/>
</dbReference>
<reference evidence="2" key="1">
    <citation type="submission" date="2021-01" db="EMBL/GenBank/DDBJ databases">
        <title>Whole genome shotgun sequence of Actinoplanes rishiriensis NBRC 108556.</title>
        <authorList>
            <person name="Komaki H."/>
            <person name="Tamura T."/>
        </authorList>
    </citation>
    <scope>NUCLEOTIDE SEQUENCE</scope>
    <source>
        <strain evidence="2">NBRC 108556</strain>
    </source>
</reference>
<keyword evidence="3" id="KW-1185">Reference proteome</keyword>
<evidence type="ECO:0000313" key="2">
    <source>
        <dbReference type="EMBL" id="GIE95425.1"/>
    </source>
</evidence>
<feature type="transmembrane region" description="Helical" evidence="1">
    <location>
        <begin position="108"/>
        <end position="128"/>
    </location>
</feature>
<evidence type="ECO:0000256" key="1">
    <source>
        <dbReference type="SAM" id="Phobius"/>
    </source>
</evidence>
<protein>
    <recommendedName>
        <fullName evidence="4">Solute-binding protein family 3/N-terminal domain-containing protein</fullName>
    </recommendedName>
</protein>
<organism evidence="2 3">
    <name type="scientific">Paractinoplanes rishiriensis</name>
    <dbReference type="NCBI Taxonomy" id="1050105"/>
    <lineage>
        <taxon>Bacteria</taxon>
        <taxon>Bacillati</taxon>
        <taxon>Actinomycetota</taxon>
        <taxon>Actinomycetes</taxon>
        <taxon>Micromonosporales</taxon>
        <taxon>Micromonosporaceae</taxon>
        <taxon>Paractinoplanes</taxon>
    </lineage>
</organism>
<accession>A0A919JXP6</accession>
<comment type="caution">
    <text evidence="2">The sequence shown here is derived from an EMBL/GenBank/DDBJ whole genome shotgun (WGS) entry which is preliminary data.</text>
</comment>